<comment type="caution">
    <text evidence="4">The sequence shown here is derived from an EMBL/GenBank/DDBJ whole genome shotgun (WGS) entry which is preliminary data.</text>
</comment>
<keyword evidence="1" id="KW-0378">Hydrolase</keyword>
<dbReference type="Proteomes" id="UP000481153">
    <property type="component" value="Unassembled WGS sequence"/>
</dbReference>
<proteinExistence type="predicted"/>
<dbReference type="Gene3D" id="3.40.50.1240">
    <property type="entry name" value="Phosphoglycerate mutase-like"/>
    <property type="match status" value="1"/>
</dbReference>
<feature type="binding site" evidence="3">
    <location>
        <position position="72"/>
    </location>
    <ligand>
        <name>substrate</name>
    </ligand>
</feature>
<organism evidence="4 5">
    <name type="scientific">Aphanomyces euteiches</name>
    <dbReference type="NCBI Taxonomy" id="100861"/>
    <lineage>
        <taxon>Eukaryota</taxon>
        <taxon>Sar</taxon>
        <taxon>Stramenopiles</taxon>
        <taxon>Oomycota</taxon>
        <taxon>Saprolegniomycetes</taxon>
        <taxon>Saprolegniales</taxon>
        <taxon>Verrucalvaceae</taxon>
        <taxon>Aphanomyces</taxon>
    </lineage>
</organism>
<dbReference type="InterPro" id="IPR013078">
    <property type="entry name" value="His_Pase_superF_clade-1"/>
</dbReference>
<dbReference type="VEuPathDB" id="FungiDB:AeMF1_018567"/>
<evidence type="ECO:0000313" key="4">
    <source>
        <dbReference type="EMBL" id="KAF0736942.1"/>
    </source>
</evidence>
<reference evidence="4 5" key="1">
    <citation type="submission" date="2019-07" db="EMBL/GenBank/DDBJ databases">
        <title>Genomics analysis of Aphanomyces spp. identifies a new class of oomycete effector associated with host adaptation.</title>
        <authorList>
            <person name="Gaulin E."/>
        </authorList>
    </citation>
    <scope>NUCLEOTIDE SEQUENCE [LARGE SCALE GENOMIC DNA]</scope>
    <source>
        <strain evidence="4 5">ATCC 201684</strain>
    </source>
</reference>
<dbReference type="AlphaFoldDB" id="A0A6G0X9Z3"/>
<dbReference type="SUPFAM" id="SSF53254">
    <property type="entry name" value="Phosphoglycerate mutase-like"/>
    <property type="match status" value="1"/>
</dbReference>
<dbReference type="SMART" id="SM00855">
    <property type="entry name" value="PGAM"/>
    <property type="match status" value="1"/>
</dbReference>
<evidence type="ECO:0008006" key="6">
    <source>
        <dbReference type="Google" id="ProtNLM"/>
    </source>
</evidence>
<evidence type="ECO:0000313" key="5">
    <source>
        <dbReference type="Proteomes" id="UP000481153"/>
    </source>
</evidence>
<dbReference type="PROSITE" id="PS00175">
    <property type="entry name" value="PG_MUTASE"/>
    <property type="match status" value="1"/>
</dbReference>
<evidence type="ECO:0000256" key="1">
    <source>
        <dbReference type="ARBA" id="ARBA00022801"/>
    </source>
</evidence>
<feature type="binding site" evidence="3">
    <location>
        <begin position="21"/>
        <end position="28"/>
    </location>
    <ligand>
        <name>substrate</name>
    </ligand>
</feature>
<name>A0A6G0X9Z3_9STRA</name>
<dbReference type="InterPro" id="IPR051695">
    <property type="entry name" value="Phosphoglycerate_Mutase"/>
</dbReference>
<dbReference type="PANTHER" id="PTHR46517:SF1">
    <property type="entry name" value="FRUCTOSE-2,6-BISPHOSPHATASE TIGAR"/>
    <property type="match status" value="1"/>
</dbReference>
<dbReference type="InterPro" id="IPR001345">
    <property type="entry name" value="PG/BPGM_mutase_AS"/>
</dbReference>
<sequence length="221" mass="25033">MTEWIDLLPPEDGTTRVYLCRHGETDFNVENRFQGRDINSLLNEHGKSQAEKLGLALRDVPLDALYCSYLTRAQTTAAAIGKHHNLAPVVVQGLEEMYFGKCEGIKLSELHELWQGTMDKWNAGELDTAWPEGECPLDVEKRGKQALFSVLTPSVKQIALVCHGRFNKLILSSLLYNDMTKVETLVQDNTCINVLDFHHESQTFTPRCINYTGHWSLKLSE</sequence>
<feature type="active site" description="Tele-phosphohistidine intermediate" evidence="2">
    <location>
        <position position="22"/>
    </location>
</feature>
<dbReference type="InterPro" id="IPR029033">
    <property type="entry name" value="His_PPase_superfam"/>
</dbReference>
<accession>A0A6G0X9Z3</accession>
<dbReference type="CDD" id="cd07067">
    <property type="entry name" value="HP_PGM_like"/>
    <property type="match status" value="1"/>
</dbReference>
<dbReference type="Pfam" id="PF00300">
    <property type="entry name" value="His_Phos_1"/>
    <property type="match status" value="1"/>
</dbReference>
<protein>
    <recommendedName>
        <fullName evidence="6">Phosphoglycerate mutase</fullName>
    </recommendedName>
</protein>
<dbReference type="PANTHER" id="PTHR46517">
    <property type="entry name" value="FRUCTOSE-2,6-BISPHOSPHATASE TIGAR"/>
    <property type="match status" value="1"/>
</dbReference>
<evidence type="ECO:0000256" key="3">
    <source>
        <dbReference type="PIRSR" id="PIRSR613078-2"/>
    </source>
</evidence>
<dbReference type="GO" id="GO:0043456">
    <property type="term" value="P:regulation of pentose-phosphate shunt"/>
    <property type="evidence" value="ECO:0007669"/>
    <property type="project" value="TreeGrafter"/>
</dbReference>
<keyword evidence="5" id="KW-1185">Reference proteome</keyword>
<evidence type="ECO:0000256" key="2">
    <source>
        <dbReference type="PIRSR" id="PIRSR613078-1"/>
    </source>
</evidence>
<dbReference type="GO" id="GO:0045820">
    <property type="term" value="P:negative regulation of glycolytic process"/>
    <property type="evidence" value="ECO:0007669"/>
    <property type="project" value="TreeGrafter"/>
</dbReference>
<dbReference type="GO" id="GO:0005829">
    <property type="term" value="C:cytosol"/>
    <property type="evidence" value="ECO:0007669"/>
    <property type="project" value="TreeGrafter"/>
</dbReference>
<feature type="active site" description="Proton donor/acceptor" evidence="2">
    <location>
        <position position="96"/>
    </location>
</feature>
<dbReference type="GO" id="GO:0004331">
    <property type="term" value="F:fructose-2,6-bisphosphate 2-phosphatase activity"/>
    <property type="evidence" value="ECO:0007669"/>
    <property type="project" value="TreeGrafter"/>
</dbReference>
<dbReference type="EMBL" id="VJMJ01000085">
    <property type="protein sequence ID" value="KAF0736942.1"/>
    <property type="molecule type" value="Genomic_DNA"/>
</dbReference>
<gene>
    <name evidence="4" type="ORF">Ae201684_006754</name>
</gene>